<reference evidence="2 3" key="1">
    <citation type="submission" date="2024-01" db="EMBL/GenBank/DDBJ databases">
        <title>The diversity of rhizobia nodulating Mimosa spp. in eleven states of Brazil covering several biomes is determined by host plant, location, and edaphic factors.</title>
        <authorList>
            <person name="Rouws L."/>
            <person name="Barauna A."/>
            <person name="Beukes C."/>
            <person name="De Faria S.M."/>
            <person name="Gross E."/>
            <person name="Dos Reis Junior F.B."/>
            <person name="Simon M."/>
            <person name="Maluk M."/>
            <person name="Odee D.W."/>
            <person name="Kenicer G."/>
            <person name="Young J.P.W."/>
            <person name="Reis V.M."/>
            <person name="Zilli J."/>
            <person name="James E.K."/>
        </authorList>
    </citation>
    <scope>NUCLEOTIDE SEQUENCE [LARGE SCALE GENOMIC DNA]</scope>
    <source>
        <strain evidence="2 3">JPY77</strain>
    </source>
</reference>
<keyword evidence="1" id="KW-0732">Signal</keyword>
<organism evidence="2 3">
    <name type="scientific">Paraburkholderia sabiae</name>
    <dbReference type="NCBI Taxonomy" id="273251"/>
    <lineage>
        <taxon>Bacteria</taxon>
        <taxon>Pseudomonadati</taxon>
        <taxon>Pseudomonadota</taxon>
        <taxon>Betaproteobacteria</taxon>
        <taxon>Burkholderiales</taxon>
        <taxon>Burkholderiaceae</taxon>
        <taxon>Paraburkholderia</taxon>
    </lineage>
</organism>
<keyword evidence="3" id="KW-1185">Reference proteome</keyword>
<proteinExistence type="predicted"/>
<dbReference type="RefSeq" id="WP_201649607.1">
    <property type="nucleotide sequence ID" value="NZ_CAJHCS010000005.1"/>
</dbReference>
<evidence type="ECO:0000313" key="2">
    <source>
        <dbReference type="EMBL" id="MEM5284970.1"/>
    </source>
</evidence>
<name>A0ABU9Q6B7_9BURK</name>
<feature type="chain" id="PRO_5045255748" evidence="1">
    <location>
        <begin position="23"/>
        <end position="215"/>
    </location>
</feature>
<dbReference type="EMBL" id="JAZHGC010000003">
    <property type="protein sequence ID" value="MEM5284970.1"/>
    <property type="molecule type" value="Genomic_DNA"/>
</dbReference>
<accession>A0ABU9Q6B7</accession>
<gene>
    <name evidence="2" type="ORF">V4C55_04595</name>
</gene>
<sequence length="215" mass="23219">MNFRFALLAAAFLATTVTAAWADGPLVKHDKLEITDLIEQSISVLYTNRGGDQAFNVATGDIVSFRSGTDTAWLLPVLNGNADKHPLQSGQCDVLIYKADTDYLTPVQFSHVPLGETRDDQCVGFGRPLVITLDQAASPLVVYPTIYGSKPKTTAWRVLAYDASNRSFCFAPQASLSLTKAAKTAHMDEASAGEVIKHLNLPADAFKCVSPTKID</sequence>
<evidence type="ECO:0000313" key="3">
    <source>
        <dbReference type="Proteomes" id="UP001494588"/>
    </source>
</evidence>
<comment type="caution">
    <text evidence="2">The sequence shown here is derived from an EMBL/GenBank/DDBJ whole genome shotgun (WGS) entry which is preliminary data.</text>
</comment>
<feature type="signal peptide" evidence="1">
    <location>
        <begin position="1"/>
        <end position="22"/>
    </location>
</feature>
<dbReference type="Proteomes" id="UP001494588">
    <property type="component" value="Unassembled WGS sequence"/>
</dbReference>
<protein>
    <submittedName>
        <fullName evidence="2">Uncharacterized protein</fullName>
    </submittedName>
</protein>
<evidence type="ECO:0000256" key="1">
    <source>
        <dbReference type="SAM" id="SignalP"/>
    </source>
</evidence>